<evidence type="ECO:0000256" key="1">
    <source>
        <dbReference type="SAM" id="Phobius"/>
    </source>
</evidence>
<keyword evidence="1" id="KW-0472">Membrane</keyword>
<proteinExistence type="predicted"/>
<comment type="caution">
    <text evidence="2">The sequence shown here is derived from an EMBL/GenBank/DDBJ whole genome shotgun (WGS) entry which is preliminary data.</text>
</comment>
<accession>A0ABT9UGF4</accession>
<feature type="transmembrane region" description="Helical" evidence="1">
    <location>
        <begin position="67"/>
        <end position="87"/>
    </location>
</feature>
<dbReference type="Pfam" id="PF10067">
    <property type="entry name" value="DUF2306"/>
    <property type="match status" value="1"/>
</dbReference>
<feature type="transmembrane region" description="Helical" evidence="1">
    <location>
        <begin position="6"/>
        <end position="27"/>
    </location>
</feature>
<evidence type="ECO:0000313" key="3">
    <source>
        <dbReference type="Proteomes" id="UP001226389"/>
    </source>
</evidence>
<feature type="transmembrane region" description="Helical" evidence="1">
    <location>
        <begin position="128"/>
        <end position="152"/>
    </location>
</feature>
<gene>
    <name evidence="2" type="ORF">J2T22_001911</name>
</gene>
<feature type="transmembrane region" description="Helical" evidence="1">
    <location>
        <begin position="39"/>
        <end position="61"/>
    </location>
</feature>
<protein>
    <submittedName>
        <fullName evidence="2">Membrane protein</fullName>
    </submittedName>
</protein>
<name>A0ABT9UGF4_9MICC</name>
<reference evidence="2 3" key="1">
    <citation type="submission" date="2023-07" db="EMBL/GenBank/DDBJ databases">
        <title>Sorghum-associated microbial communities from plants grown in Nebraska, USA.</title>
        <authorList>
            <person name="Schachtman D."/>
        </authorList>
    </citation>
    <scope>NUCLEOTIDE SEQUENCE [LARGE SCALE GENOMIC DNA]</scope>
    <source>
        <strain evidence="2 3">DS994</strain>
    </source>
</reference>
<feature type="transmembrane region" description="Helical" evidence="1">
    <location>
        <begin position="99"/>
        <end position="116"/>
    </location>
</feature>
<sequence length="162" mass="17508">MPSSWTLLISLHAIAASYSLIFGAVNLLRPTKGGSVHRLVGKTWAVSMYVVVLTSFGIRTIDGGFNWLHALSVLTFCTLTAGLWAIWKRNLRAHRSFMTGSYFGLLGAFVGVLAVPSRRIPQLAIHELPLLGLVIVVLLVTATLTVIGIAQLGNARTIRSGR</sequence>
<dbReference type="Proteomes" id="UP001226389">
    <property type="component" value="Unassembled WGS sequence"/>
</dbReference>
<keyword evidence="3" id="KW-1185">Reference proteome</keyword>
<dbReference type="InterPro" id="IPR018750">
    <property type="entry name" value="DUF2306_membrane"/>
</dbReference>
<dbReference type="RefSeq" id="WP_307489930.1">
    <property type="nucleotide sequence ID" value="NZ_JAUSSY010000006.1"/>
</dbReference>
<organism evidence="2 3">
    <name type="scientific">Pseudarthrobacter defluvii</name>
    <dbReference type="NCBI Taxonomy" id="410837"/>
    <lineage>
        <taxon>Bacteria</taxon>
        <taxon>Bacillati</taxon>
        <taxon>Actinomycetota</taxon>
        <taxon>Actinomycetes</taxon>
        <taxon>Micrococcales</taxon>
        <taxon>Micrococcaceae</taxon>
        <taxon>Pseudarthrobacter</taxon>
    </lineage>
</organism>
<keyword evidence="1" id="KW-1133">Transmembrane helix</keyword>
<keyword evidence="1" id="KW-0812">Transmembrane</keyword>
<dbReference type="EMBL" id="JAUSSY010000006">
    <property type="protein sequence ID" value="MDQ0118725.1"/>
    <property type="molecule type" value="Genomic_DNA"/>
</dbReference>
<evidence type="ECO:0000313" key="2">
    <source>
        <dbReference type="EMBL" id="MDQ0118725.1"/>
    </source>
</evidence>